<evidence type="ECO:0000313" key="6">
    <source>
        <dbReference type="Proteomes" id="UP000549113"/>
    </source>
</evidence>
<keyword evidence="2" id="KW-0804">Transcription</keyword>
<comment type="caution">
    <text evidence="5">The sequence shown here is derived from an EMBL/GenBank/DDBJ whole genome shotgun (WGS) entry which is preliminary data.</text>
</comment>
<evidence type="ECO:0000313" key="5">
    <source>
        <dbReference type="EMBL" id="MBB4140357.1"/>
    </source>
</evidence>
<dbReference type="Pfam" id="PF02909">
    <property type="entry name" value="TetR_C_1"/>
    <property type="match status" value="1"/>
</dbReference>
<dbReference type="InterPro" id="IPR004111">
    <property type="entry name" value="Repressor_TetR_C"/>
</dbReference>
<dbReference type="InterPro" id="IPR036271">
    <property type="entry name" value="Tet_transcr_reg_TetR-rel_C_sf"/>
</dbReference>
<dbReference type="Gene3D" id="1.10.357.10">
    <property type="entry name" value="Tetracycline Repressor, domain 2"/>
    <property type="match status" value="1"/>
</dbReference>
<evidence type="ECO:0000259" key="4">
    <source>
        <dbReference type="Pfam" id="PF02909"/>
    </source>
</evidence>
<dbReference type="Proteomes" id="UP000549113">
    <property type="component" value="Unassembled WGS sequence"/>
</dbReference>
<proteinExistence type="predicted"/>
<name>A0AA40VMZ3_9MICO</name>
<accession>A0AA40VMZ3</accession>
<evidence type="ECO:0000256" key="3">
    <source>
        <dbReference type="SAM" id="MobiDB-lite"/>
    </source>
</evidence>
<feature type="domain" description="Tetracycline repressor TetR C-terminal" evidence="4">
    <location>
        <begin position="45"/>
        <end position="188"/>
    </location>
</feature>
<evidence type="ECO:0000256" key="1">
    <source>
        <dbReference type="ARBA" id="ARBA00023015"/>
    </source>
</evidence>
<keyword evidence="6" id="KW-1185">Reference proteome</keyword>
<feature type="region of interest" description="Disordered" evidence="3">
    <location>
        <begin position="189"/>
        <end position="209"/>
    </location>
</feature>
<gene>
    <name evidence="5" type="ORF">BKA10_002151</name>
</gene>
<evidence type="ECO:0000256" key="2">
    <source>
        <dbReference type="ARBA" id="ARBA00023163"/>
    </source>
</evidence>
<organism evidence="5 6">
    <name type="scientific">Microbacterium invictum</name>
    <dbReference type="NCBI Taxonomy" id="515415"/>
    <lineage>
        <taxon>Bacteria</taxon>
        <taxon>Bacillati</taxon>
        <taxon>Actinomycetota</taxon>
        <taxon>Actinomycetes</taxon>
        <taxon>Micrococcales</taxon>
        <taxon>Microbacteriaceae</taxon>
        <taxon>Microbacterium</taxon>
    </lineage>
</organism>
<dbReference type="SUPFAM" id="SSF46689">
    <property type="entry name" value="Homeodomain-like"/>
    <property type="match status" value="1"/>
</dbReference>
<dbReference type="GO" id="GO:0045892">
    <property type="term" value="P:negative regulation of DNA-templated transcription"/>
    <property type="evidence" value="ECO:0007669"/>
    <property type="project" value="InterPro"/>
</dbReference>
<dbReference type="EMBL" id="JACIFH010000001">
    <property type="protein sequence ID" value="MBB4140357.1"/>
    <property type="molecule type" value="Genomic_DNA"/>
</dbReference>
<dbReference type="SUPFAM" id="SSF48498">
    <property type="entry name" value="Tetracyclin repressor-like, C-terminal domain"/>
    <property type="match status" value="1"/>
</dbReference>
<keyword evidence="1" id="KW-0805">Transcription regulation</keyword>
<reference evidence="5 6" key="1">
    <citation type="submission" date="2020-08" db="EMBL/GenBank/DDBJ databases">
        <title>Sequencing the genomes of 1000 actinobacteria strains.</title>
        <authorList>
            <person name="Klenk H.-P."/>
        </authorList>
    </citation>
    <scope>NUCLEOTIDE SEQUENCE [LARGE SCALE GENOMIC DNA]</scope>
    <source>
        <strain evidence="5 6">DSM 19600</strain>
    </source>
</reference>
<dbReference type="InterPro" id="IPR009057">
    <property type="entry name" value="Homeodomain-like_sf"/>
</dbReference>
<protein>
    <submittedName>
        <fullName evidence="5">AcrR family transcriptional regulator</fullName>
    </submittedName>
</protein>
<sequence length="209" mass="23400">MRRLAAAVNVTVRALYHHVDDRQDVIDGVARLLVAGLPEHDFDVDDWRGSIRGVFRDAREAYRRHPRALLIGMEEQVTPAGVEAERILSPEWMLAYFVRIGLPLPDALALRMQLLTQVLGFVLSVDYPADRASPAQRERLLDPVPSAWLAAFPELTAPTVRAAAARPALTPDEAFEHIIDTIIRGLEPRIGQTMDDEAQQRPPEDEENS</sequence>
<dbReference type="AlphaFoldDB" id="A0AA40VMZ3"/>